<proteinExistence type="inferred from homology"/>
<dbReference type="Pfam" id="PF01697">
    <property type="entry name" value="Glyco_transf_92"/>
    <property type="match status" value="1"/>
</dbReference>
<evidence type="ECO:0000256" key="1">
    <source>
        <dbReference type="ARBA" id="ARBA00004167"/>
    </source>
</evidence>
<dbReference type="EC" id="2.4.1.-" evidence="8"/>
<evidence type="ECO:0000256" key="6">
    <source>
        <dbReference type="ARBA" id="ARBA00022989"/>
    </source>
</evidence>
<dbReference type="GO" id="GO:0005737">
    <property type="term" value="C:cytoplasm"/>
    <property type="evidence" value="ECO:0007669"/>
    <property type="project" value="TreeGrafter"/>
</dbReference>
<keyword evidence="4 8" id="KW-0808">Transferase</keyword>
<keyword evidence="11" id="KW-1185">Reference proteome</keyword>
<evidence type="ECO:0000256" key="2">
    <source>
        <dbReference type="ARBA" id="ARBA00007647"/>
    </source>
</evidence>
<dbReference type="AlphaFoldDB" id="A0A085NRS8"/>
<gene>
    <name evidence="9" type="ORF">M513_01410</name>
    <name evidence="10" type="ORF">M514_01410</name>
</gene>
<name>A0A085NRS8_9BILA</name>
<dbReference type="OrthoDB" id="2017643at2759"/>
<comment type="subcellular location">
    <subcellularLocation>
        <location evidence="1">Membrane</location>
        <topology evidence="1">Single-pass membrane protein</topology>
    </subcellularLocation>
</comment>
<evidence type="ECO:0000256" key="4">
    <source>
        <dbReference type="ARBA" id="ARBA00022679"/>
    </source>
</evidence>
<dbReference type="EMBL" id="KL363187">
    <property type="protein sequence ID" value="KFD57740.1"/>
    <property type="molecule type" value="Genomic_DNA"/>
</dbReference>
<dbReference type="GO" id="GO:0016757">
    <property type="term" value="F:glycosyltransferase activity"/>
    <property type="evidence" value="ECO:0007669"/>
    <property type="project" value="UniProtKB-UniRule"/>
</dbReference>
<feature type="transmembrane region" description="Helical" evidence="8">
    <location>
        <begin position="20"/>
        <end position="37"/>
    </location>
</feature>
<keyword evidence="6 8" id="KW-1133">Transmembrane helix</keyword>
<evidence type="ECO:0000313" key="11">
    <source>
        <dbReference type="Proteomes" id="UP000030764"/>
    </source>
</evidence>
<sequence>MRSKTLINAIAANFKSFRAFWLLDFCVLCAFLCYCLFNERARNGRYEIRYQRLVGIVFKVFQQMQIPKDDSPDVMTSACALQGQCVLVEEPLYCPYRAGRSLDHAAFSGYQWQRVSSCSEEVYLFTAYADPRYPNFYPNVGVVVAVLAMVKDYLQIPLYCYLWKDLSAKPLVVAAKTRAIWRSSWDPRPGFYVPYLFTCALSSSYAENFYYVSIECSECIPVVSNLLKISHGRQDGQTGHTVVCLKGLDYPEDNSLRLIEWMEANFLLGADKIMAYSYYVHPNTRKALDYYSSLGNDSFEHVPISLPGNQPNLPAQRSAFIQRNRQQKRRNELIPYNDCLLRHITSHTYALLVDLDELVVPVRTKNWREMIDLYLSHVRKSPDNITGLSIRNAFYFDNLAKEENVGTSRRLHMSSHRMRSRQITRQGLFSKSFMKISNVALAFNHYPLEIVHSGVEPTLYVSAGYAIKNHYTSRCPAELGSDCERLLVDTVEDDNLAPFRDDLTRRFNKVVRHLNL</sequence>
<dbReference type="PANTHER" id="PTHR21461">
    <property type="entry name" value="GLYCOSYLTRANSFERASE FAMILY 92 PROTEIN"/>
    <property type="match status" value="1"/>
</dbReference>
<dbReference type="GO" id="GO:0016020">
    <property type="term" value="C:membrane"/>
    <property type="evidence" value="ECO:0007669"/>
    <property type="project" value="UniProtKB-SubCell"/>
</dbReference>
<evidence type="ECO:0000256" key="5">
    <source>
        <dbReference type="ARBA" id="ARBA00022692"/>
    </source>
</evidence>
<dbReference type="PANTHER" id="PTHR21461:SF69">
    <property type="entry name" value="GLYCOSYLTRANSFERASE FAMILY 92 PROTEIN"/>
    <property type="match status" value="1"/>
</dbReference>
<evidence type="ECO:0000313" key="10">
    <source>
        <dbReference type="EMBL" id="KFD72174.1"/>
    </source>
</evidence>
<accession>A0A085NRS8</accession>
<comment type="similarity">
    <text evidence="2 8">Belongs to the glycosyltransferase 92 family.</text>
</comment>
<evidence type="ECO:0000256" key="3">
    <source>
        <dbReference type="ARBA" id="ARBA00022676"/>
    </source>
</evidence>
<evidence type="ECO:0000256" key="7">
    <source>
        <dbReference type="ARBA" id="ARBA00023136"/>
    </source>
</evidence>
<organism evidence="10">
    <name type="scientific">Trichuris suis</name>
    <name type="common">pig whipworm</name>
    <dbReference type="NCBI Taxonomy" id="68888"/>
    <lineage>
        <taxon>Eukaryota</taxon>
        <taxon>Metazoa</taxon>
        <taxon>Ecdysozoa</taxon>
        <taxon>Nematoda</taxon>
        <taxon>Enoplea</taxon>
        <taxon>Dorylaimia</taxon>
        <taxon>Trichinellida</taxon>
        <taxon>Trichuridae</taxon>
        <taxon>Trichuris</taxon>
    </lineage>
</organism>
<keyword evidence="7 8" id="KW-0472">Membrane</keyword>
<evidence type="ECO:0000256" key="8">
    <source>
        <dbReference type="RuleBase" id="RU366017"/>
    </source>
</evidence>
<dbReference type="EMBL" id="KL367478">
    <property type="protein sequence ID" value="KFD72174.1"/>
    <property type="molecule type" value="Genomic_DNA"/>
</dbReference>
<dbReference type="InterPro" id="IPR008166">
    <property type="entry name" value="Glyco_transf_92"/>
</dbReference>
<keyword evidence="3 8" id="KW-0328">Glycosyltransferase</keyword>
<evidence type="ECO:0000313" key="9">
    <source>
        <dbReference type="EMBL" id="KFD57740.1"/>
    </source>
</evidence>
<dbReference type="Proteomes" id="UP000030764">
    <property type="component" value="Unassembled WGS sequence"/>
</dbReference>
<dbReference type="Proteomes" id="UP000030758">
    <property type="component" value="Unassembled WGS sequence"/>
</dbReference>
<protein>
    <recommendedName>
        <fullName evidence="8">Glycosyltransferase family 92 protein</fullName>
        <ecNumber evidence="8">2.4.1.-</ecNumber>
    </recommendedName>
</protein>
<reference evidence="10 11" key="1">
    <citation type="journal article" date="2014" name="Nat. Genet.">
        <title>Genome and transcriptome of the porcine whipworm Trichuris suis.</title>
        <authorList>
            <person name="Jex A.R."/>
            <person name="Nejsum P."/>
            <person name="Schwarz E.M."/>
            <person name="Hu L."/>
            <person name="Young N.D."/>
            <person name="Hall R.S."/>
            <person name="Korhonen P.K."/>
            <person name="Liao S."/>
            <person name="Thamsborg S."/>
            <person name="Xia J."/>
            <person name="Xu P."/>
            <person name="Wang S."/>
            <person name="Scheerlinck J.P."/>
            <person name="Hofmann A."/>
            <person name="Sternberg P.W."/>
            <person name="Wang J."/>
            <person name="Gasser R.B."/>
        </authorList>
    </citation>
    <scope>NUCLEOTIDE SEQUENCE [LARGE SCALE GENOMIC DNA]</scope>
    <source>
        <strain evidence="10">DCEP-RM93F</strain>
        <strain evidence="9">DCEP-RM93M</strain>
    </source>
</reference>
<keyword evidence="5 8" id="KW-0812">Transmembrane</keyword>